<dbReference type="Proteomes" id="UP000007719">
    <property type="component" value="Chromosome"/>
</dbReference>
<gene>
    <name evidence="1" type="ordered locus">Dtur_1452</name>
</gene>
<dbReference type="STRING" id="515635.Dtur_1452"/>
<evidence type="ECO:0000313" key="2">
    <source>
        <dbReference type="Proteomes" id="UP000007719"/>
    </source>
</evidence>
<dbReference type="EnsemblBacteria" id="ACK42726">
    <property type="protein sequence ID" value="ACK42726"/>
    <property type="gene ID" value="Dtur_1452"/>
</dbReference>
<dbReference type="KEGG" id="dtu:Dtur_1452"/>
<proteinExistence type="predicted"/>
<dbReference type="HOGENOM" id="CLU_2355238_0_0_0"/>
<protein>
    <submittedName>
        <fullName evidence="1">Uncharacterized protein</fullName>
    </submittedName>
</protein>
<dbReference type="RefSeq" id="WP_012583804.1">
    <property type="nucleotide sequence ID" value="NC_011661.1"/>
</dbReference>
<dbReference type="EMBL" id="CP001251">
    <property type="protein sequence ID" value="ACK42726.1"/>
    <property type="molecule type" value="Genomic_DNA"/>
</dbReference>
<reference evidence="2" key="1">
    <citation type="journal article" date="2016" name="Front. Microbiol.">
        <title>The complete genome sequence of hyperthermophile Dictyoglomus turgidum DSM 6724 reveals a specialized carbohydrate fermentor.</title>
        <authorList>
            <person name="Brumm P.J."/>
            <person name="Gowda K."/>
            <person name="Robb F.T."/>
            <person name="Mead D.A."/>
        </authorList>
    </citation>
    <scope>NUCLEOTIDE SEQUENCE [LARGE SCALE GENOMIC DNA]</scope>
    <source>
        <strain evidence="2">DSM 6724 / Z-1310</strain>
    </source>
</reference>
<keyword evidence="2" id="KW-1185">Reference proteome</keyword>
<organism evidence="1 2">
    <name type="scientific">Dictyoglomus turgidum (strain DSM 6724 / Z-1310)</name>
    <dbReference type="NCBI Taxonomy" id="515635"/>
    <lineage>
        <taxon>Bacteria</taxon>
        <taxon>Pseudomonadati</taxon>
        <taxon>Dictyoglomota</taxon>
        <taxon>Dictyoglomia</taxon>
        <taxon>Dictyoglomales</taxon>
        <taxon>Dictyoglomaceae</taxon>
        <taxon>Dictyoglomus</taxon>
    </lineage>
</organism>
<dbReference type="AlphaFoldDB" id="B8E0Y9"/>
<sequence>MKKFLVFLFLILVVIFLFSFKNLLEIYSLWGKDFAVLIVYNPNFLKEHSYIMNAYRSVLEEEGVIYKEVSIFNLITFDPKIVADFKKIIIFPNGLN</sequence>
<name>B8E0Y9_DICTD</name>
<evidence type="ECO:0000313" key="1">
    <source>
        <dbReference type="EMBL" id="ACK42726.1"/>
    </source>
</evidence>
<dbReference type="InParanoid" id="B8E0Y9"/>
<accession>B8E0Y9</accession>